<keyword evidence="3" id="KW-0605">Phycobilisome</keyword>
<comment type="similarity">
    <text evidence="1">Belongs to the CpcE/RpcE/PecE family.</text>
</comment>
<evidence type="ECO:0000313" key="7">
    <source>
        <dbReference type="Proteomes" id="UP000660380"/>
    </source>
</evidence>
<evidence type="ECO:0000256" key="3">
    <source>
        <dbReference type="ARBA" id="ARBA00022738"/>
    </source>
</evidence>
<keyword evidence="7" id="KW-1185">Reference proteome</keyword>
<dbReference type="SUPFAM" id="SSF52540">
    <property type="entry name" value="P-loop containing nucleoside triphosphate hydrolases"/>
    <property type="match status" value="1"/>
</dbReference>
<organism evidence="6 7">
    <name type="scientific">Scytonema hofmannii FACHB-248</name>
    <dbReference type="NCBI Taxonomy" id="1842502"/>
    <lineage>
        <taxon>Bacteria</taxon>
        <taxon>Bacillati</taxon>
        <taxon>Cyanobacteriota</taxon>
        <taxon>Cyanophyceae</taxon>
        <taxon>Nostocales</taxon>
        <taxon>Scytonemataceae</taxon>
        <taxon>Scytonema</taxon>
    </lineage>
</organism>
<dbReference type="Gene3D" id="1.25.10.10">
    <property type="entry name" value="Leucine-rich Repeat Variant"/>
    <property type="match status" value="1"/>
</dbReference>
<evidence type="ECO:0000256" key="2">
    <source>
        <dbReference type="ARBA" id="ARBA00022549"/>
    </source>
</evidence>
<reference evidence="6 7" key="1">
    <citation type="journal article" date="2020" name="ISME J.">
        <title>Comparative genomics reveals insights into cyanobacterial evolution and habitat adaptation.</title>
        <authorList>
            <person name="Chen M.Y."/>
            <person name="Teng W.K."/>
            <person name="Zhao L."/>
            <person name="Hu C.X."/>
            <person name="Zhou Y.K."/>
            <person name="Han B.P."/>
            <person name="Song L.R."/>
            <person name="Shu W.S."/>
        </authorList>
    </citation>
    <scope>NUCLEOTIDE SEQUENCE [LARGE SCALE GENOMIC DNA]</scope>
    <source>
        <strain evidence="6 7">FACHB-248</strain>
    </source>
</reference>
<comment type="caution">
    <text evidence="6">The sequence shown here is derived from an EMBL/GenBank/DDBJ whole genome shotgun (WGS) entry which is preliminary data.</text>
</comment>
<dbReference type="InterPro" id="IPR016024">
    <property type="entry name" value="ARM-type_fold"/>
</dbReference>
<dbReference type="Pfam" id="PF05729">
    <property type="entry name" value="NACHT"/>
    <property type="match status" value="1"/>
</dbReference>
<dbReference type="InterPro" id="IPR011989">
    <property type="entry name" value="ARM-like"/>
</dbReference>
<dbReference type="RefSeq" id="WP_029633108.1">
    <property type="nucleotide sequence ID" value="NZ_JACJTA010000014.1"/>
</dbReference>
<dbReference type="SUPFAM" id="SSF48371">
    <property type="entry name" value="ARM repeat"/>
    <property type="match status" value="1"/>
</dbReference>
<evidence type="ECO:0000259" key="5">
    <source>
        <dbReference type="PROSITE" id="PS50837"/>
    </source>
</evidence>
<keyword evidence="4" id="KW-0456">Lyase</keyword>
<proteinExistence type="inferred from homology"/>
<dbReference type="PROSITE" id="PS50837">
    <property type="entry name" value="NACHT"/>
    <property type="match status" value="1"/>
</dbReference>
<sequence>MIVEWFTTWIATKAVGFLVKTIISKEFVEDLVKDYAKDFFKSILNNAVTAPFKQEPLQKAEVMALAEFVQLMQQDLEDGELAEDDIKKYTQPIKQFIKNQEVKQILGNAFKHDCQAIDTKKLQEIWYKLNSSCLLPDDFNWKRVGKKYVQKVKEIILEVDELREILDSQNLDKIRENTTEIAGIIPQFDLEKYQEAIRERYGNLKLDNLDTTGYAYNELKLWKIFIAQNVREANQVLPQVHELPKEHLRRLRESNQVEAEVKEEELERYKRVYLEQAICSVLDIVNDKQTYKYIVILGDPGSGKSTLLQYLGLNWATSPLDNAISLPIPLLIELRTYMRRREDKECHNFLEFFHKCSGAIYKLNQHQLHEQLQAGKALVMFDGLDEVFDPGQREDVITDIHRFTNEYPNVQVIVTSRVIGYKAQRLRDAEFRHFILQDLEAEQIQDFIYRWHELTFNDEADKLRKRERLQRGITASKSIAELAGNPLLLTMMAILNRNQELPRDRAELYNQASRVLLHQWDVERALIEDKRLDPKTIDYKDKQAMLRQVAYYMQTSEKGLAGNLISASDLEKILANYLKTIEFDKPREAAKVMINQLRTRNFMLCFVGADYYAFVHRTFLEYFCAWEFVWQFEKTRSLTIEELKTEVFGKHWQDETWHEVLQLIVGMIEPEFAGDIIEYLIKLNIGRKKFSVLSLAVKCVVEVRNRSVIASTADKLVSLLKERAIADNDEDVRGAAVEALASNFKDDRDTLPLLKDRAIADNDRFVRCVAVQALASNFKDHPDILPLLKERVIADNDMFVRRVSVQALVSNFKDHPDILPLLKERVIADNDMFVRRVAVQALVSNFKDHPDTLPLLKERAIADNHWNVRYAAVKALVSNFKDDPDTLCLLKDRAKADNYMFVRRAAVQALASNFKDEPGMFEFFYNYAVNDAFKRKEDDEINPRQVALEIIIEQYLHHPQTLPLLRDKAQNDADEKVREFAQKKLKELGEAK</sequence>
<name>A0ABR8GNB2_9CYAN</name>
<gene>
    <name evidence="6" type="ORF">H6G81_09280</name>
</gene>
<accession>A0ABR8GNB2</accession>
<evidence type="ECO:0000256" key="4">
    <source>
        <dbReference type="ARBA" id="ARBA00023239"/>
    </source>
</evidence>
<dbReference type="InterPro" id="IPR054569">
    <property type="entry name" value="NNH2"/>
</dbReference>
<protein>
    <submittedName>
        <fullName evidence="6">NACHT domain-containing NTPase</fullName>
    </submittedName>
</protein>
<dbReference type="Pfam" id="PF22734">
    <property type="entry name" value="NNH2"/>
    <property type="match status" value="1"/>
</dbReference>
<dbReference type="EMBL" id="JACJTA010000014">
    <property type="protein sequence ID" value="MBD2604717.1"/>
    <property type="molecule type" value="Genomic_DNA"/>
</dbReference>
<dbReference type="PANTHER" id="PTHR46844:SF1">
    <property type="entry name" value="SLR5058 PROTEIN"/>
    <property type="match status" value="1"/>
</dbReference>
<dbReference type="InterPro" id="IPR007111">
    <property type="entry name" value="NACHT_NTPase"/>
</dbReference>
<dbReference type="InterPro" id="IPR027417">
    <property type="entry name" value="P-loop_NTPase"/>
</dbReference>
<keyword evidence="2" id="KW-0042">Antenna complex</keyword>
<dbReference type="PANTHER" id="PTHR46844">
    <property type="entry name" value="SLR5058 PROTEIN"/>
    <property type="match status" value="1"/>
</dbReference>
<evidence type="ECO:0000313" key="6">
    <source>
        <dbReference type="EMBL" id="MBD2604717.1"/>
    </source>
</evidence>
<feature type="domain" description="NACHT" evidence="5">
    <location>
        <begin position="292"/>
        <end position="417"/>
    </location>
</feature>
<dbReference type="Proteomes" id="UP000660380">
    <property type="component" value="Unassembled WGS sequence"/>
</dbReference>
<evidence type="ECO:0000256" key="1">
    <source>
        <dbReference type="ARBA" id="ARBA00009299"/>
    </source>
</evidence>
<dbReference type="Pfam" id="PF13646">
    <property type="entry name" value="HEAT_2"/>
    <property type="match status" value="2"/>
</dbReference>
<dbReference type="Gene3D" id="3.40.50.300">
    <property type="entry name" value="P-loop containing nucleotide triphosphate hydrolases"/>
    <property type="match status" value="1"/>
</dbReference>